<feature type="region of interest" description="Disordered" evidence="1">
    <location>
        <begin position="122"/>
        <end position="142"/>
    </location>
</feature>
<accession>A0A835YMH7</accession>
<evidence type="ECO:0000313" key="3">
    <source>
        <dbReference type="Proteomes" id="UP000664859"/>
    </source>
</evidence>
<feature type="compositionally biased region" description="Low complexity" evidence="1">
    <location>
        <begin position="504"/>
        <end position="527"/>
    </location>
</feature>
<feature type="region of interest" description="Disordered" evidence="1">
    <location>
        <begin position="342"/>
        <end position="384"/>
    </location>
</feature>
<reference evidence="2" key="1">
    <citation type="submission" date="2021-02" db="EMBL/GenBank/DDBJ databases">
        <title>First Annotated Genome of the Yellow-green Alga Tribonema minus.</title>
        <authorList>
            <person name="Mahan K.M."/>
        </authorList>
    </citation>
    <scope>NUCLEOTIDE SEQUENCE</scope>
    <source>
        <strain evidence="2">UTEX B ZZ1240</strain>
    </source>
</reference>
<organism evidence="2 3">
    <name type="scientific">Tribonema minus</name>
    <dbReference type="NCBI Taxonomy" id="303371"/>
    <lineage>
        <taxon>Eukaryota</taxon>
        <taxon>Sar</taxon>
        <taxon>Stramenopiles</taxon>
        <taxon>Ochrophyta</taxon>
        <taxon>PX clade</taxon>
        <taxon>Xanthophyceae</taxon>
        <taxon>Tribonematales</taxon>
        <taxon>Tribonemataceae</taxon>
        <taxon>Tribonema</taxon>
    </lineage>
</organism>
<feature type="compositionally biased region" description="Basic residues" evidence="1">
    <location>
        <begin position="359"/>
        <end position="374"/>
    </location>
</feature>
<evidence type="ECO:0000256" key="1">
    <source>
        <dbReference type="SAM" id="MobiDB-lite"/>
    </source>
</evidence>
<evidence type="ECO:0000313" key="2">
    <source>
        <dbReference type="EMBL" id="KAG5178082.1"/>
    </source>
</evidence>
<feature type="compositionally biased region" description="Gly residues" evidence="1">
    <location>
        <begin position="528"/>
        <end position="560"/>
    </location>
</feature>
<protein>
    <submittedName>
        <fullName evidence="2">Uncharacterized protein</fullName>
    </submittedName>
</protein>
<keyword evidence="3" id="KW-1185">Reference proteome</keyword>
<dbReference type="AlphaFoldDB" id="A0A835YMH7"/>
<dbReference type="Proteomes" id="UP000664859">
    <property type="component" value="Unassembled WGS sequence"/>
</dbReference>
<sequence length="612" mass="63930">MACPDAAAYYRRAPSTTLWQPSAAAGDSQSSAATLWQPSAAAGDSQSSAATPAGPFIARDDLGSTAEASSSGDETLARGLAVDYPGTFNTPTRGNASIRSTNTGSVDGLFGHSQQQDVHRFDASPRSIRHTTIISGRGGEEQLRRQEQLLASGALEHTRPPLSMAFADLQQKYAKVEAQLMAHGEVAVAQEAVQAQFAADVRAELNAYRRRLDRAEWCAEENKVRAASAEQLALHLANTISQHVLPQVDELQLRLSEVAQHAACEVQAVTNCVTNLTTRVDDLMASIAGLREALRLRDSTRPLQPCRLLHMPNFANATCARLAAAAAATSAAALLTCAPCSAPTPRNPRQHPRAPSLARQRRTSQAARHHRRSRLPSPSTHTHLSRIATHLWSPRLSLFAAATSPQPPGAAACWTCSSLTRARSSTARHVKPASRIASTTALNSSLRSGASRTYSTARRRRWMHGQHCGKGAMDARERDLDAQQRALEQAQSQLSRARADADYDANSYSAPGRSSHAGGARRAAPGAGASGSGGGGSGGGGGGSGGGGDGGGGGGGLSASSSGTGGACAGDFFCAQRARCGPRRVGACGVILFYAQHTSPTCDTSSHTQPST</sequence>
<feature type="compositionally biased region" description="Polar residues" evidence="1">
    <location>
        <begin position="87"/>
        <end position="103"/>
    </location>
</feature>
<feature type="region of interest" description="Disordered" evidence="1">
    <location>
        <begin position="29"/>
        <end position="74"/>
    </location>
</feature>
<comment type="caution">
    <text evidence="2">The sequence shown here is derived from an EMBL/GenBank/DDBJ whole genome shotgun (WGS) entry which is preliminary data.</text>
</comment>
<feature type="compositionally biased region" description="Low complexity" evidence="1">
    <location>
        <begin position="29"/>
        <end position="50"/>
    </location>
</feature>
<name>A0A835YMH7_9STRA</name>
<proteinExistence type="predicted"/>
<feature type="region of interest" description="Disordered" evidence="1">
    <location>
        <begin position="485"/>
        <end position="560"/>
    </location>
</feature>
<dbReference type="EMBL" id="JAFCMP010000518">
    <property type="protein sequence ID" value="KAG5178082.1"/>
    <property type="molecule type" value="Genomic_DNA"/>
</dbReference>
<feature type="region of interest" description="Disordered" evidence="1">
    <location>
        <begin position="84"/>
        <end position="103"/>
    </location>
</feature>
<gene>
    <name evidence="2" type="ORF">JKP88DRAFT_248372</name>
</gene>